<accession>A0ABR4AX33</accession>
<protein>
    <submittedName>
        <fullName evidence="1">Uncharacterized protein</fullName>
    </submittedName>
</protein>
<comment type="caution">
    <text evidence="1">The sequence shown here is derived from an EMBL/GenBank/DDBJ whole genome shotgun (WGS) entry which is preliminary data.</text>
</comment>
<keyword evidence="2" id="KW-1185">Reference proteome</keyword>
<dbReference type="EMBL" id="JBHFEH010000062">
    <property type="protein sequence ID" value="KAL2049502.1"/>
    <property type="molecule type" value="Genomic_DNA"/>
</dbReference>
<organism evidence="1 2">
    <name type="scientific">Lepraria finkii</name>
    <dbReference type="NCBI Taxonomy" id="1340010"/>
    <lineage>
        <taxon>Eukaryota</taxon>
        <taxon>Fungi</taxon>
        <taxon>Dikarya</taxon>
        <taxon>Ascomycota</taxon>
        <taxon>Pezizomycotina</taxon>
        <taxon>Lecanoromycetes</taxon>
        <taxon>OSLEUM clade</taxon>
        <taxon>Lecanoromycetidae</taxon>
        <taxon>Lecanorales</taxon>
        <taxon>Lecanorineae</taxon>
        <taxon>Stereocaulaceae</taxon>
        <taxon>Lepraria</taxon>
    </lineage>
</organism>
<sequence>MLRQIFREKLKDLESPLAEAVWDDLPEFDRELLERIIYISAQAEDQVDWVASHLMEGVVLEDSAGSGKTWG</sequence>
<reference evidence="1 2" key="1">
    <citation type="submission" date="2024-09" db="EMBL/GenBank/DDBJ databases">
        <title>Rethinking Asexuality: The Enigmatic Case of Functional Sexual Genes in Lepraria (Stereocaulaceae).</title>
        <authorList>
            <person name="Doellman M."/>
            <person name="Sun Y."/>
            <person name="Barcenas-Pena A."/>
            <person name="Lumbsch H.T."/>
            <person name="Grewe F."/>
        </authorList>
    </citation>
    <scope>NUCLEOTIDE SEQUENCE [LARGE SCALE GENOMIC DNA]</scope>
    <source>
        <strain evidence="1 2">Grewe 0041</strain>
    </source>
</reference>
<evidence type="ECO:0000313" key="1">
    <source>
        <dbReference type="EMBL" id="KAL2049502.1"/>
    </source>
</evidence>
<name>A0ABR4AX33_9LECA</name>
<proteinExistence type="predicted"/>
<evidence type="ECO:0000313" key="2">
    <source>
        <dbReference type="Proteomes" id="UP001590951"/>
    </source>
</evidence>
<dbReference type="Proteomes" id="UP001590951">
    <property type="component" value="Unassembled WGS sequence"/>
</dbReference>
<gene>
    <name evidence="1" type="ORF">ABVK25_010189</name>
</gene>